<sequence>MKAMSWSRYHCLSWSFMRIRNGLRGGKSRRRHTVKTAAGERSRASEAALEGTGNDAPAADGEAARSERR</sequence>
<organism evidence="2 3">
    <name type="scientific">Bradyrhizobium canariense</name>
    <dbReference type="NCBI Taxonomy" id="255045"/>
    <lineage>
        <taxon>Bacteria</taxon>
        <taxon>Pseudomonadati</taxon>
        <taxon>Pseudomonadota</taxon>
        <taxon>Alphaproteobacteria</taxon>
        <taxon>Hyphomicrobiales</taxon>
        <taxon>Nitrobacteraceae</taxon>
        <taxon>Bradyrhizobium</taxon>
    </lineage>
</organism>
<feature type="region of interest" description="Disordered" evidence="1">
    <location>
        <begin position="25"/>
        <end position="69"/>
    </location>
</feature>
<name>A0A1H2BQE1_9BRAD</name>
<proteinExistence type="predicted"/>
<evidence type="ECO:0000313" key="3">
    <source>
        <dbReference type="Proteomes" id="UP000243904"/>
    </source>
</evidence>
<keyword evidence="3" id="KW-1185">Reference proteome</keyword>
<dbReference type="EMBL" id="LT629750">
    <property type="protein sequence ID" value="SDT60471.1"/>
    <property type="molecule type" value="Genomic_DNA"/>
</dbReference>
<dbReference type="RefSeq" id="WP_167559023.1">
    <property type="nucleotide sequence ID" value="NZ_LT629750.1"/>
</dbReference>
<accession>A0A1H2BQE1</accession>
<gene>
    <name evidence="2" type="ORF">SAMN05444158_7433</name>
</gene>
<protein>
    <submittedName>
        <fullName evidence="2">Uncharacterized protein</fullName>
    </submittedName>
</protein>
<evidence type="ECO:0000313" key="2">
    <source>
        <dbReference type="EMBL" id="SDT60471.1"/>
    </source>
</evidence>
<reference evidence="3" key="1">
    <citation type="submission" date="2016-10" db="EMBL/GenBank/DDBJ databases">
        <authorList>
            <person name="Varghese N."/>
            <person name="Submissions S."/>
        </authorList>
    </citation>
    <scope>NUCLEOTIDE SEQUENCE [LARGE SCALE GENOMIC DNA]</scope>
    <source>
        <strain evidence="3">GAS369</strain>
    </source>
</reference>
<dbReference type="AlphaFoldDB" id="A0A1H2BQE1"/>
<evidence type="ECO:0000256" key="1">
    <source>
        <dbReference type="SAM" id="MobiDB-lite"/>
    </source>
</evidence>
<dbReference type="Proteomes" id="UP000243904">
    <property type="component" value="Chromosome I"/>
</dbReference>